<dbReference type="EMBL" id="STGV01000002">
    <property type="protein sequence ID" value="THV24223.1"/>
    <property type="molecule type" value="Genomic_DNA"/>
</dbReference>
<sequence>MPFGSLVATLLLAAAAATPAFALDPPVGPVVLTVKGDISETNVGDTAQFDQAMLDALPGREGAMETPWTKGVVTFKGPLLRAVLEAAGANGANLKVRALNDYAADVPVADAKLETILATQMDGKPMSIRDKGPMMLVYPFDLDQSLFNEKYFSRSVWQIKEIEVLP</sequence>
<dbReference type="OrthoDB" id="9798763at2"/>
<keyword evidence="4" id="KW-1185">Reference proteome</keyword>
<dbReference type="Pfam" id="PF00174">
    <property type="entry name" value="Oxidored_molyb"/>
    <property type="match status" value="1"/>
</dbReference>
<evidence type="ECO:0000313" key="4">
    <source>
        <dbReference type="Proteomes" id="UP000308828"/>
    </source>
</evidence>
<keyword evidence="1" id="KW-0732">Signal</keyword>
<comment type="caution">
    <text evidence="3">The sequence shown here is derived from an EMBL/GenBank/DDBJ whole genome shotgun (WGS) entry which is preliminary data.</text>
</comment>
<evidence type="ECO:0000259" key="2">
    <source>
        <dbReference type="Pfam" id="PF00174"/>
    </source>
</evidence>
<dbReference type="AlphaFoldDB" id="A0A4S8P2D3"/>
<accession>A0A4S8P2D3</accession>
<dbReference type="SUPFAM" id="SSF56524">
    <property type="entry name" value="Oxidoreductase molybdopterin-binding domain"/>
    <property type="match status" value="1"/>
</dbReference>
<organism evidence="3 4">
    <name type="scientific">Peteryoungia ipomoeae</name>
    <dbReference type="NCBI Taxonomy" id="1210932"/>
    <lineage>
        <taxon>Bacteria</taxon>
        <taxon>Pseudomonadati</taxon>
        <taxon>Pseudomonadota</taxon>
        <taxon>Alphaproteobacteria</taxon>
        <taxon>Hyphomicrobiales</taxon>
        <taxon>Rhizobiaceae</taxon>
        <taxon>Peteryoungia</taxon>
    </lineage>
</organism>
<feature type="domain" description="Oxidoreductase molybdopterin-binding" evidence="2">
    <location>
        <begin position="65"/>
        <end position="139"/>
    </location>
</feature>
<protein>
    <recommendedName>
        <fullName evidence="2">Oxidoreductase molybdopterin-binding domain-containing protein</fullName>
    </recommendedName>
</protein>
<gene>
    <name evidence="3" type="ORF">FAA97_07835</name>
</gene>
<evidence type="ECO:0000313" key="3">
    <source>
        <dbReference type="EMBL" id="THV24223.1"/>
    </source>
</evidence>
<dbReference type="InterPro" id="IPR036374">
    <property type="entry name" value="OxRdtase_Mopterin-bd_sf"/>
</dbReference>
<dbReference type="Proteomes" id="UP000308828">
    <property type="component" value="Unassembled WGS sequence"/>
</dbReference>
<reference evidence="3 4" key="1">
    <citation type="submission" date="2019-04" db="EMBL/GenBank/DDBJ databases">
        <title>Genome sequence of strain shin9-1.</title>
        <authorList>
            <person name="Gao J."/>
            <person name="Sun J."/>
        </authorList>
    </citation>
    <scope>NUCLEOTIDE SEQUENCE [LARGE SCALE GENOMIC DNA]</scope>
    <source>
        <strain evidence="4">shin9-1</strain>
    </source>
</reference>
<proteinExistence type="predicted"/>
<feature type="chain" id="PRO_5020852882" description="Oxidoreductase molybdopterin-binding domain-containing protein" evidence="1">
    <location>
        <begin position="23"/>
        <end position="166"/>
    </location>
</feature>
<name>A0A4S8P2D3_9HYPH</name>
<dbReference type="InterPro" id="IPR000572">
    <property type="entry name" value="OxRdtase_Mopterin-bd_dom"/>
</dbReference>
<feature type="signal peptide" evidence="1">
    <location>
        <begin position="1"/>
        <end position="22"/>
    </location>
</feature>
<dbReference type="Gene3D" id="3.90.420.10">
    <property type="entry name" value="Oxidoreductase, molybdopterin-binding domain"/>
    <property type="match status" value="1"/>
</dbReference>
<evidence type="ECO:0000256" key="1">
    <source>
        <dbReference type="SAM" id="SignalP"/>
    </source>
</evidence>